<gene>
    <name evidence="16" type="ORF">LOD99_6219</name>
</gene>
<accession>A0AAV7JNG0</accession>
<name>A0AAV7JNG0_9METZ</name>
<evidence type="ECO:0000259" key="12">
    <source>
        <dbReference type="Pfam" id="PF18401"/>
    </source>
</evidence>
<keyword evidence="6" id="KW-0732">Signal</keyword>
<dbReference type="EMBL" id="JAKMXF010000315">
    <property type="protein sequence ID" value="KAI6650004.1"/>
    <property type="molecule type" value="Genomic_DNA"/>
</dbReference>
<dbReference type="InterPro" id="IPR040497">
    <property type="entry name" value="Glyco_transf_24"/>
</dbReference>
<feature type="domain" description="UGGT thioredoxin-like" evidence="13">
    <location>
        <begin position="333"/>
        <end position="582"/>
    </location>
</feature>
<comment type="function">
    <text evidence="9">Recognizes glycoproteins with minor folding defects. Reglucosylates single N-glycans near the misfolded part of the protein, thus providing quality control for protein folding in the endoplasmic reticulum. Reglucosylated proteins are recognized by calreticulin for recycling to the endoplasmic reticulum and refolding or degradation.</text>
</comment>
<dbReference type="InterPro" id="IPR029044">
    <property type="entry name" value="Nucleotide-diphossugar_trans"/>
</dbReference>
<evidence type="ECO:0000256" key="7">
    <source>
        <dbReference type="ARBA" id="ARBA00022824"/>
    </source>
</evidence>
<evidence type="ECO:0000259" key="15">
    <source>
        <dbReference type="Pfam" id="PF18404"/>
    </source>
</evidence>
<dbReference type="InterPro" id="IPR040694">
    <property type="entry name" value="UGGT_TRXL_2"/>
</dbReference>
<dbReference type="InterPro" id="IPR040692">
    <property type="entry name" value="UGGT_TRXL_3"/>
</dbReference>
<evidence type="ECO:0000313" key="16">
    <source>
        <dbReference type="EMBL" id="KAI6650004.1"/>
    </source>
</evidence>
<feature type="domain" description="UGGT thioredoxin-like" evidence="12">
    <location>
        <begin position="193"/>
        <end position="322"/>
    </location>
</feature>
<evidence type="ECO:0000256" key="6">
    <source>
        <dbReference type="ARBA" id="ARBA00022729"/>
    </source>
</evidence>
<evidence type="ECO:0000256" key="3">
    <source>
        <dbReference type="ARBA" id="ARBA00004922"/>
    </source>
</evidence>
<dbReference type="InterPro" id="IPR009448">
    <property type="entry name" value="UDP-g_GGtrans"/>
</dbReference>
<comment type="subcellular location">
    <subcellularLocation>
        <location evidence="2">Endoplasmic reticulum lumen</location>
    </subcellularLocation>
</comment>
<feature type="region of interest" description="Disordered" evidence="11">
    <location>
        <begin position="1425"/>
        <end position="1444"/>
    </location>
</feature>
<feature type="compositionally biased region" description="Low complexity" evidence="11">
    <location>
        <begin position="1431"/>
        <end position="1444"/>
    </location>
</feature>
<sequence>MYRQIAEEYIPHKLSLKSHSCQAFVVLCDTIFVCDINEIITYLPQSADTCISNTLKIGHTSEESPYVCQNISNSVIAVVYGPFGRQQTINIFEKIFSLCEIGLLGGFIYRPWYLSGNVQYPILLSGYGVELAIKSTEYHTVDDIRENHGHKIDLSQNTIMSNIEGLNFELLSSIHREFNEELLSFQNDLIEAENDLLPLKQWQISDLGLQLCQWLITKFPKMGLNALNGLVKFVQYFPVESKHLYFLDVTDELRKEILFNQRILNNFGIENGVNILSFNGKIFQNVDPFTMIPFLIDELSMLTKFQTLGVSPVDIISLIQLDFSNEEIDYGIDTRHKCVHYINDIESDIEYSSWTSSIHDLLRPTFPGVIRQVRRNLFNLILCLDPTKIESYYLLKSAEYFLRNLIPVRIGLILIPNDQLDFYKNDIALSISCFYSYLSLNRSNEYAFGWLLDISSYIYSAKTTLSIHEISAHFQLYTGANYSNHTDCTYSNNLALDFFISKGIKHFQSIYLNGIPLKINYDNLSKREFIMEDIVSSIKEQIFSQTRILQKDIYFNNLLEEMNVYDYIMSKSNIVSRLNYRILSRNWRKIDLFCYNKMQNSWFDEMATLSPCEVSQIFAKSTPYVLNPISKSQVKSLSLWLVADFSSLNGLKFLIDSLDMLMSSSTVRIGLIFNDPPSLEFNLNKILISLLFTQTEDTLLSLLLEFRNITNISDFTLEQSLRHFSKYENFNEDKYLDFALSQVLNVVTLNYFLFASEILKVPTKMRAVIVNGHILETLLSNESFVVEDFLFLERFSYINHGKILHSILKEIEFNRNLTQQNLFRNFTIESTFKSDILLYLATIVLSKQKTHRIQFPHYELRSKYSLINIQPRISSMHYSNLDIILDPLSKESQRLLPISSELYNTFNIHLRIWLCPPERISVLPINRFYIYAISSMPHFEKNGSLSRQHPQVTFTDLPKSPLLNLILDIPHVWVVEPIISDYDLDNLPESNNILAVFSLSHILLEGNCLDHSTKEPVPGLQFSLGTIYEPEKFDSLVMENLGYFQLKFFPGLWGLHLNDDSNQHYYISEQVGGNVLIMGDTILLHCDNFMGVNLQILVTKHKFNKHPILNDERGHDESNLHDSTLNSIWKSITNLLPSVQTTSDVKTFGSLEVINIFSIASGHLYERFLRIMIISVLKHTNNPIKLWILKQYLSPNFKEYLPYMANHYNFTFELVDYKWPKWLRRQEEKQREIWGYKILFLDVLFPMHLQRIIYVDADQIVRSDLLELIHLDIQDSPYAYTPFCDSRKEMDGFRFWKHGYWHNLLGKRKYHISALYVVDLKQFRKLGAGDKLRATYQALSQDPNSLANLDQDLPNSMIDSVPIFSLPQDWLWCETWCSDEDKARAKTIDMCNNPLTKEPKLVAAKRIASEWNEYDKEAREVISNYKPSVANRGNNNNSNKHTEL</sequence>
<evidence type="ECO:0000256" key="4">
    <source>
        <dbReference type="ARBA" id="ARBA00006351"/>
    </source>
</evidence>
<evidence type="ECO:0000256" key="2">
    <source>
        <dbReference type="ARBA" id="ARBA00004319"/>
    </source>
</evidence>
<comment type="cofactor">
    <cofactor evidence="1">
        <name>Ca(2+)</name>
        <dbReference type="ChEBI" id="CHEBI:29108"/>
    </cofactor>
</comment>
<dbReference type="Pfam" id="PF18401">
    <property type="entry name" value="Thioredoxin_13"/>
    <property type="match status" value="1"/>
</dbReference>
<evidence type="ECO:0000256" key="11">
    <source>
        <dbReference type="SAM" id="MobiDB-lite"/>
    </source>
</evidence>
<protein>
    <submittedName>
        <fullName evidence="16">UDP-glucose:glycoprotein glucosyltransferase 1</fullName>
    </submittedName>
</protein>
<comment type="catalytic activity">
    <reaction evidence="10">
        <text>N(4)-(alpha-D-Man-(1-&gt;2)-alpha-D-Man-(1-&gt;2)-alpha-D-Man-(1-&gt;3)-[alpha-D-Man-(1-&gt;2)-alpha-D-Man-(1-&gt;3)-[alpha-D-Man-(1-&gt;2)-alpha-D-Man-(1-&gt;6)]-alpha-D-Man-(1-&gt;6)]-beta-D-Man-(1-&gt;4)-beta-D-GlcNAc-(1-&gt;4)-beta-D-GlcNAc)-L-asparaginyl-[protein] (N-glucan mannose isomer 9A1,2,3B1,2,3) + UDP-alpha-D-glucose = N(4)-(alpha-D-Glc-(1-&gt;3)-alpha-D-Man-(1-&gt;2)-alpha-D-Man-(1-&gt;2)-alpha-D-Man-(1-&gt;3)-[alpha-D-Man-(1-&gt;2)-alpha-D-Man-(1-&gt;3)-[alpha-D-Man-(1-&gt;2)-alpha-D-Man-(1-&gt;6)]-alpha-D-Man-(1-&gt;6)]-beta-D-Man-(1-&gt;4)-beta-D-GlcNAc-(1-&gt;4)-beta-D-GlcNAc)-L-asparaginyl-[protein] + UDP + H(+)</text>
        <dbReference type="Rhea" id="RHEA:61304"/>
        <dbReference type="Rhea" id="RHEA-COMP:14356"/>
        <dbReference type="Rhea" id="RHEA-COMP:14357"/>
        <dbReference type="ChEBI" id="CHEBI:15378"/>
        <dbReference type="ChEBI" id="CHEBI:58223"/>
        <dbReference type="ChEBI" id="CHEBI:58885"/>
        <dbReference type="ChEBI" id="CHEBI:59080"/>
        <dbReference type="ChEBI" id="CHEBI:139493"/>
    </reaction>
</comment>
<evidence type="ECO:0000259" key="13">
    <source>
        <dbReference type="Pfam" id="PF18402"/>
    </source>
</evidence>
<evidence type="ECO:0000256" key="9">
    <source>
        <dbReference type="ARBA" id="ARBA00045874"/>
    </source>
</evidence>
<keyword evidence="17" id="KW-1185">Reference proteome</keyword>
<feature type="domain" description="UDP-glucose:glycoprotein glucosyltransferase thioredoxin-like" evidence="14">
    <location>
        <begin position="616"/>
        <end position="822"/>
    </location>
</feature>
<dbReference type="GO" id="GO:0018279">
    <property type="term" value="P:protein N-linked glycosylation via asparagine"/>
    <property type="evidence" value="ECO:0007669"/>
    <property type="project" value="TreeGrafter"/>
</dbReference>
<dbReference type="GO" id="GO:0036503">
    <property type="term" value="P:ERAD pathway"/>
    <property type="evidence" value="ECO:0007669"/>
    <property type="project" value="TreeGrafter"/>
</dbReference>
<dbReference type="Pfam" id="PF06427">
    <property type="entry name" value="UDP-g_GGTase"/>
    <property type="match status" value="1"/>
</dbReference>
<evidence type="ECO:0000256" key="8">
    <source>
        <dbReference type="ARBA" id="ARBA00023180"/>
    </source>
</evidence>
<comment type="caution">
    <text evidence="16">The sequence shown here is derived from an EMBL/GenBank/DDBJ whole genome shotgun (WGS) entry which is preliminary data.</text>
</comment>
<dbReference type="GO" id="GO:0051082">
    <property type="term" value="F:unfolded protein binding"/>
    <property type="evidence" value="ECO:0007669"/>
    <property type="project" value="TreeGrafter"/>
</dbReference>
<keyword evidence="5" id="KW-0808">Transferase</keyword>
<proteinExistence type="inferred from homology"/>
<evidence type="ECO:0000313" key="17">
    <source>
        <dbReference type="Proteomes" id="UP001165289"/>
    </source>
</evidence>
<feature type="domain" description="Glucosyltransferase 24 catalytic" evidence="15">
    <location>
        <begin position="1154"/>
        <end position="1420"/>
    </location>
</feature>
<organism evidence="16 17">
    <name type="scientific">Oopsacas minuta</name>
    <dbReference type="NCBI Taxonomy" id="111878"/>
    <lineage>
        <taxon>Eukaryota</taxon>
        <taxon>Metazoa</taxon>
        <taxon>Porifera</taxon>
        <taxon>Hexactinellida</taxon>
        <taxon>Hexasterophora</taxon>
        <taxon>Lyssacinosida</taxon>
        <taxon>Leucopsacidae</taxon>
        <taxon>Oopsacas</taxon>
    </lineage>
</organism>
<evidence type="ECO:0000256" key="1">
    <source>
        <dbReference type="ARBA" id="ARBA00001913"/>
    </source>
</evidence>
<evidence type="ECO:0000259" key="14">
    <source>
        <dbReference type="Pfam" id="PF18403"/>
    </source>
</evidence>
<evidence type="ECO:0000256" key="5">
    <source>
        <dbReference type="ARBA" id="ARBA00022679"/>
    </source>
</evidence>
<dbReference type="Gene3D" id="3.90.550.10">
    <property type="entry name" value="Spore Coat Polysaccharide Biosynthesis Protein SpsA, Chain A"/>
    <property type="match status" value="1"/>
</dbReference>
<reference evidence="16 17" key="1">
    <citation type="journal article" date="2023" name="BMC Biol.">
        <title>The compact genome of the sponge Oopsacas minuta (Hexactinellida) is lacking key metazoan core genes.</title>
        <authorList>
            <person name="Santini S."/>
            <person name="Schenkelaars Q."/>
            <person name="Jourda C."/>
            <person name="Duchesne M."/>
            <person name="Belahbib H."/>
            <person name="Rocher C."/>
            <person name="Selva M."/>
            <person name="Riesgo A."/>
            <person name="Vervoort M."/>
            <person name="Leys S.P."/>
            <person name="Kodjabachian L."/>
            <person name="Le Bivic A."/>
            <person name="Borchiellini C."/>
            <person name="Claverie J.M."/>
            <person name="Renard E."/>
        </authorList>
    </citation>
    <scope>NUCLEOTIDE SEQUENCE [LARGE SCALE GENOMIC DNA]</scope>
    <source>
        <strain evidence="16">SPO-2</strain>
    </source>
</reference>
<keyword evidence="8" id="KW-0325">Glycoprotein</keyword>
<dbReference type="CDD" id="cd06432">
    <property type="entry name" value="GT8_HUGT1_C_like"/>
    <property type="match status" value="1"/>
</dbReference>
<dbReference type="Pfam" id="PF18403">
    <property type="entry name" value="Thioredoxin_15"/>
    <property type="match status" value="1"/>
</dbReference>
<dbReference type="PANTHER" id="PTHR11226">
    <property type="entry name" value="UDP-GLUCOSE GLYCOPROTEIN:GLUCOSYLTRANSFERASE"/>
    <property type="match status" value="1"/>
</dbReference>
<dbReference type="PANTHER" id="PTHR11226:SF0">
    <property type="entry name" value="UDP-GLUCOSE:GLYCOPROTEIN GLUCOSYLTRANSFERASE"/>
    <property type="match status" value="1"/>
</dbReference>
<dbReference type="GO" id="GO:0003980">
    <property type="term" value="F:UDP-glucose:glycoprotein glucosyltransferase activity"/>
    <property type="evidence" value="ECO:0007669"/>
    <property type="project" value="InterPro"/>
</dbReference>
<dbReference type="SUPFAM" id="SSF53448">
    <property type="entry name" value="Nucleotide-diphospho-sugar transferases"/>
    <property type="match status" value="1"/>
</dbReference>
<dbReference type="Proteomes" id="UP001165289">
    <property type="component" value="Unassembled WGS sequence"/>
</dbReference>
<dbReference type="GO" id="GO:0005788">
    <property type="term" value="C:endoplasmic reticulum lumen"/>
    <property type="evidence" value="ECO:0007669"/>
    <property type="project" value="UniProtKB-SubCell"/>
</dbReference>
<dbReference type="Pfam" id="PF18404">
    <property type="entry name" value="Glyco_transf_24"/>
    <property type="match status" value="1"/>
</dbReference>
<comment type="similarity">
    <text evidence="4">Belongs to the glycosyltransferase 8 family.</text>
</comment>
<dbReference type="InterPro" id="IPR040525">
    <property type="entry name" value="UGGT_TRXL_4"/>
</dbReference>
<comment type="pathway">
    <text evidence="3">Protein modification; protein glycosylation.</text>
</comment>
<dbReference type="Pfam" id="PF18402">
    <property type="entry name" value="Thioredoxin_14"/>
    <property type="match status" value="1"/>
</dbReference>
<keyword evidence="7" id="KW-0256">Endoplasmic reticulum</keyword>
<evidence type="ECO:0000256" key="10">
    <source>
        <dbReference type="ARBA" id="ARBA00048456"/>
    </source>
</evidence>